<comment type="function">
    <text evidence="2">Pyridoxal 5'-phosphate (PLP)-binding protein, which is involved in PLP homeostasis.</text>
</comment>
<dbReference type="AlphaFoldDB" id="A0A5R9GWT5"/>
<dbReference type="FunFam" id="3.20.20.10:FF:000018">
    <property type="entry name" value="Pyridoxal phosphate homeostasis protein"/>
    <property type="match status" value="1"/>
</dbReference>
<protein>
    <recommendedName>
        <fullName evidence="2">Pyridoxal phosphate homeostasis protein</fullName>
        <shortName evidence="2">PLP homeostasis protein</shortName>
    </recommendedName>
</protein>
<dbReference type="PANTHER" id="PTHR10146">
    <property type="entry name" value="PROLINE SYNTHETASE CO-TRANSCRIBED BACTERIAL HOMOLOG PROTEIN"/>
    <property type="match status" value="1"/>
</dbReference>
<feature type="modified residue" description="N6-(pyridoxal phosphate)lysine" evidence="2 3">
    <location>
        <position position="37"/>
    </location>
</feature>
<reference evidence="6 7" key="1">
    <citation type="submission" date="2019-05" db="EMBL/GenBank/DDBJ databases">
        <title>Arcobacter cibarius and Arcobacter thereius providing challenges in identification an antibiotic susceptibility and Quinolone resistance.</title>
        <authorList>
            <person name="Busch A."/>
            <person name="Hanel I."/>
            <person name="Hotzel H."/>
            <person name="Tomaso H."/>
        </authorList>
    </citation>
    <scope>NUCLEOTIDE SEQUENCE [LARGE SCALE GENOMIC DNA]</scope>
    <source>
        <strain evidence="6 7">17CS1191_2</strain>
    </source>
</reference>
<gene>
    <name evidence="6" type="ORF">FE246_09115</name>
</gene>
<dbReference type="PROSITE" id="PS01211">
    <property type="entry name" value="UPF0001"/>
    <property type="match status" value="1"/>
</dbReference>
<keyword evidence="1 2" id="KW-0663">Pyridoxal phosphate</keyword>
<dbReference type="CDD" id="cd00635">
    <property type="entry name" value="PLPDE_III_YBL036c_like"/>
    <property type="match status" value="1"/>
</dbReference>
<evidence type="ECO:0000256" key="3">
    <source>
        <dbReference type="PIRSR" id="PIRSR004848-1"/>
    </source>
</evidence>
<comment type="cofactor">
    <cofactor evidence="3">
        <name>pyridoxal 5'-phosphate</name>
        <dbReference type="ChEBI" id="CHEBI:597326"/>
    </cofactor>
</comment>
<dbReference type="EMBL" id="VBUF01000005">
    <property type="protein sequence ID" value="TLS71112.1"/>
    <property type="molecule type" value="Genomic_DNA"/>
</dbReference>
<evidence type="ECO:0000313" key="7">
    <source>
        <dbReference type="Proteomes" id="UP000308001"/>
    </source>
</evidence>
<evidence type="ECO:0000256" key="1">
    <source>
        <dbReference type="ARBA" id="ARBA00022898"/>
    </source>
</evidence>
<dbReference type="SUPFAM" id="SSF51419">
    <property type="entry name" value="PLP-binding barrel"/>
    <property type="match status" value="1"/>
</dbReference>
<dbReference type="InterPro" id="IPR011078">
    <property type="entry name" value="PyrdxlP_homeostasis"/>
</dbReference>
<dbReference type="Proteomes" id="UP000308001">
    <property type="component" value="Unassembled WGS sequence"/>
</dbReference>
<organism evidence="6 7">
    <name type="scientific">Aliarcobacter thereius</name>
    <dbReference type="NCBI Taxonomy" id="544718"/>
    <lineage>
        <taxon>Bacteria</taxon>
        <taxon>Pseudomonadati</taxon>
        <taxon>Campylobacterota</taxon>
        <taxon>Epsilonproteobacteria</taxon>
        <taxon>Campylobacterales</taxon>
        <taxon>Arcobacteraceae</taxon>
        <taxon>Aliarcobacter</taxon>
    </lineage>
</organism>
<evidence type="ECO:0000256" key="2">
    <source>
        <dbReference type="HAMAP-Rule" id="MF_02087"/>
    </source>
</evidence>
<proteinExistence type="inferred from homology"/>
<feature type="domain" description="Alanine racemase N-terminal" evidence="5">
    <location>
        <begin position="44"/>
        <end position="224"/>
    </location>
</feature>
<sequence length="226" mass="25400">MDKIIAIKNLNDLITKVEAARLRVSEHHIVKIIGVSKYSSSDDIKTLYESGQRAFGENRVQDLKEKSESLDELPIEWHFIGTLQKNKINNLIDLNPTLIHSLDSFELALELNKKLEVKNKKLSCLLQINSSYEDSKSGVDPKNAISIYKNILSNCPNIKLKGIMTIGANSKDENEIKKSFDITKDIFDSLKEFGAQYCSMGMSQDFELAIACGSNLIRVGSNLFKN</sequence>
<evidence type="ECO:0000256" key="4">
    <source>
        <dbReference type="RuleBase" id="RU004514"/>
    </source>
</evidence>
<accession>A0A5R9GWT5</accession>
<dbReference type="GO" id="GO:0030170">
    <property type="term" value="F:pyridoxal phosphate binding"/>
    <property type="evidence" value="ECO:0007669"/>
    <property type="project" value="UniProtKB-UniRule"/>
</dbReference>
<dbReference type="Pfam" id="PF01168">
    <property type="entry name" value="Ala_racemase_N"/>
    <property type="match status" value="1"/>
</dbReference>
<evidence type="ECO:0000313" key="6">
    <source>
        <dbReference type="EMBL" id="TLS71112.1"/>
    </source>
</evidence>
<comment type="similarity">
    <text evidence="2 4">Belongs to the pyridoxal phosphate-binding protein YggS/PROSC family.</text>
</comment>
<comment type="caution">
    <text evidence="6">The sequence shown here is derived from an EMBL/GenBank/DDBJ whole genome shotgun (WGS) entry which is preliminary data.</text>
</comment>
<dbReference type="NCBIfam" id="TIGR00044">
    <property type="entry name" value="YggS family pyridoxal phosphate-dependent enzyme"/>
    <property type="match status" value="1"/>
</dbReference>
<dbReference type="InterPro" id="IPR001608">
    <property type="entry name" value="Ala_racemase_N"/>
</dbReference>
<dbReference type="RefSeq" id="WP_138140021.1">
    <property type="nucleotide sequence ID" value="NZ_VBUF01000005.1"/>
</dbReference>
<evidence type="ECO:0000259" key="5">
    <source>
        <dbReference type="Pfam" id="PF01168"/>
    </source>
</evidence>
<dbReference type="PIRSF" id="PIRSF004848">
    <property type="entry name" value="YBL036c_PLPDEIII"/>
    <property type="match status" value="1"/>
</dbReference>
<dbReference type="Gene3D" id="3.20.20.10">
    <property type="entry name" value="Alanine racemase"/>
    <property type="match status" value="1"/>
</dbReference>
<dbReference type="PANTHER" id="PTHR10146:SF14">
    <property type="entry name" value="PYRIDOXAL PHOSPHATE HOMEOSTASIS PROTEIN"/>
    <property type="match status" value="1"/>
</dbReference>
<name>A0A5R9GWT5_9BACT</name>
<dbReference type="HAMAP" id="MF_02087">
    <property type="entry name" value="PLP_homeostasis"/>
    <property type="match status" value="1"/>
</dbReference>
<dbReference type="InterPro" id="IPR029066">
    <property type="entry name" value="PLP-binding_barrel"/>
</dbReference>